<proteinExistence type="predicted"/>
<feature type="transmembrane region" description="Helical" evidence="1">
    <location>
        <begin position="78"/>
        <end position="96"/>
    </location>
</feature>
<keyword evidence="4" id="KW-1185">Reference proteome</keyword>
<gene>
    <name evidence="3" type="ORF">JOL62DRAFT_145685</name>
</gene>
<comment type="caution">
    <text evidence="3">The sequence shown here is derived from an EMBL/GenBank/DDBJ whole genome shotgun (WGS) entry which is preliminary data.</text>
</comment>
<evidence type="ECO:0000256" key="2">
    <source>
        <dbReference type="SAM" id="SignalP"/>
    </source>
</evidence>
<organism evidence="3 4">
    <name type="scientific">Phyllosticta paracitricarpa</name>
    <dbReference type="NCBI Taxonomy" id="2016321"/>
    <lineage>
        <taxon>Eukaryota</taxon>
        <taxon>Fungi</taxon>
        <taxon>Dikarya</taxon>
        <taxon>Ascomycota</taxon>
        <taxon>Pezizomycotina</taxon>
        <taxon>Dothideomycetes</taxon>
        <taxon>Dothideomycetes incertae sedis</taxon>
        <taxon>Botryosphaeriales</taxon>
        <taxon>Phyllostictaceae</taxon>
        <taxon>Phyllosticta</taxon>
    </lineage>
</organism>
<accession>A0ABR1NJ73</accession>
<keyword evidence="1" id="KW-0812">Transmembrane</keyword>
<sequence>MATHSLSLSLSLTLTLSLSLSRSLARSLALPTARGTAHCAHSPASFGHPQPMNAFLLFPILLFYSRTRLFAFAPPEHSFFFCLLLFALLCFALLCFSNRATVLREAGCPHATSGSGSTSMSLWTARRPLAFRATSLQHLQLFVSEPGISSLSPNALPTSGPEHCSYHGLQNAITSGSVPDECILPVNVSLCPYRQKNLSLFSYRRAASKWLKFQPL</sequence>
<name>A0ABR1NJ73_9PEZI</name>
<evidence type="ECO:0000256" key="1">
    <source>
        <dbReference type="SAM" id="Phobius"/>
    </source>
</evidence>
<reference evidence="3 4" key="1">
    <citation type="submission" date="2024-04" db="EMBL/GenBank/DDBJ databases">
        <title>Phyllosticta paracitricarpa is synonymous to the EU quarantine fungus P. citricarpa based on phylogenomic analyses.</title>
        <authorList>
            <consortium name="Lawrence Berkeley National Laboratory"/>
            <person name="Van ingen-buijs V.A."/>
            <person name="Van westerhoven A.C."/>
            <person name="Haridas S."/>
            <person name="Skiadas P."/>
            <person name="Martin F."/>
            <person name="Groenewald J.Z."/>
            <person name="Crous P.W."/>
            <person name="Seidl M.F."/>
        </authorList>
    </citation>
    <scope>NUCLEOTIDE SEQUENCE [LARGE SCALE GENOMIC DNA]</scope>
    <source>
        <strain evidence="3 4">CBS 141358</strain>
    </source>
</reference>
<keyword evidence="1" id="KW-0472">Membrane</keyword>
<evidence type="ECO:0000313" key="3">
    <source>
        <dbReference type="EMBL" id="KAK7615210.1"/>
    </source>
</evidence>
<evidence type="ECO:0000313" key="4">
    <source>
        <dbReference type="Proteomes" id="UP001367316"/>
    </source>
</evidence>
<dbReference type="Proteomes" id="UP001367316">
    <property type="component" value="Unassembled WGS sequence"/>
</dbReference>
<feature type="chain" id="PRO_5046223335" evidence="2">
    <location>
        <begin position="26"/>
        <end position="216"/>
    </location>
</feature>
<keyword evidence="1" id="KW-1133">Transmembrane helix</keyword>
<feature type="signal peptide" evidence="2">
    <location>
        <begin position="1"/>
        <end position="25"/>
    </location>
</feature>
<keyword evidence="2" id="KW-0732">Signal</keyword>
<protein>
    <submittedName>
        <fullName evidence="3">Uncharacterized protein</fullName>
    </submittedName>
</protein>
<dbReference type="EMBL" id="JBBPBF010000002">
    <property type="protein sequence ID" value="KAK7615210.1"/>
    <property type="molecule type" value="Genomic_DNA"/>
</dbReference>